<protein>
    <recommendedName>
        <fullName evidence="3 5">Regulatory protein RecX</fullName>
    </recommendedName>
</protein>
<dbReference type="InterPro" id="IPR003783">
    <property type="entry name" value="Regulatory_RecX"/>
</dbReference>
<proteinExistence type="inferred from homology"/>
<sequence>MEIYKLSDEISEENSTRLVKNHKYGVVQPEASGGVGVSGGAVLKITDIKQAVKNENRVNVFVNGKYSFSLDVAQVVDMGVKVGRIVSEDELADFKKASEFGKAYQRALEWVLMRPRSKRELQDYLKRREMQGEAKERKKDWERDREIADLIARGEDIDAKRLERRTERAKKRIKYDFKELIIERLIERGYVDDEKFARYYVENRFVKKGVSQKRLKMELMKKGVDTEIIEEVLDGRDDEEEILKIIAKKRAKYDDEKLVSYLCRQGFPYQLAQSLVAAHGKD</sequence>
<dbReference type="HAMAP" id="MF_01114">
    <property type="entry name" value="RecX"/>
    <property type="match status" value="1"/>
</dbReference>
<evidence type="ECO:0000313" key="8">
    <source>
        <dbReference type="Proteomes" id="UP001191019"/>
    </source>
</evidence>
<dbReference type="Pfam" id="PF02631">
    <property type="entry name" value="RecX_HTH2"/>
    <property type="match status" value="1"/>
</dbReference>
<name>A0ABY0FNR0_9BACT</name>
<keyword evidence="4 5" id="KW-0963">Cytoplasm</keyword>
<dbReference type="RefSeq" id="WP_129734869.1">
    <property type="nucleotide sequence ID" value="NZ_PRLM01000003.1"/>
</dbReference>
<organism evidence="7 8">
    <name type="scientific">Candidatus Nanosyncoccus alces</name>
    <dbReference type="NCBI Taxonomy" id="2171997"/>
    <lineage>
        <taxon>Bacteria</taxon>
        <taxon>Candidatus Saccharimonadota</taxon>
        <taxon>Candidatus Nanosyncoccalia</taxon>
        <taxon>Candidatus Nanosyncoccales</taxon>
        <taxon>Candidatus Nanosyncoccaceae</taxon>
        <taxon>Candidatus Nanosyncoccus</taxon>
    </lineage>
</organism>
<evidence type="ECO:0000259" key="6">
    <source>
        <dbReference type="Pfam" id="PF02631"/>
    </source>
</evidence>
<dbReference type="PANTHER" id="PTHR33602:SF1">
    <property type="entry name" value="REGULATORY PROTEIN RECX FAMILY PROTEIN"/>
    <property type="match status" value="1"/>
</dbReference>
<dbReference type="EMBL" id="PRLM01000003">
    <property type="protein sequence ID" value="RYC74848.1"/>
    <property type="molecule type" value="Genomic_DNA"/>
</dbReference>
<accession>A0ABY0FNR0</accession>
<evidence type="ECO:0000256" key="3">
    <source>
        <dbReference type="ARBA" id="ARBA00018111"/>
    </source>
</evidence>
<evidence type="ECO:0000256" key="4">
    <source>
        <dbReference type="ARBA" id="ARBA00022490"/>
    </source>
</evidence>
<reference evidence="7 8" key="2">
    <citation type="journal article" date="2020" name="Cell Rep.">
        <title>Acquisition and Adaptation of Ultra-small Parasitic Reduced Genome Bacteria to Mammalian Hosts.</title>
        <authorList>
            <person name="McLean J.S."/>
            <person name="Bor B."/>
            <person name="Kerns K.A."/>
            <person name="Liu Q."/>
            <person name="To T.T."/>
            <person name="Solden L."/>
            <person name="Hendrickson E.L."/>
            <person name="Wrighton K."/>
            <person name="Shi W."/>
            <person name="He X."/>
        </authorList>
    </citation>
    <scope>NUCLEOTIDE SEQUENCE [LARGE SCALE GENOMIC DNA]</scope>
    <source>
        <strain evidence="7 8">TM7_G3_2_Rum_HOT_351B</strain>
    </source>
</reference>
<feature type="domain" description="RecX second three-helical" evidence="6">
    <location>
        <begin position="192"/>
        <end position="233"/>
    </location>
</feature>
<dbReference type="Proteomes" id="UP001191019">
    <property type="component" value="Unassembled WGS sequence"/>
</dbReference>
<keyword evidence="8" id="KW-1185">Reference proteome</keyword>
<dbReference type="InterPro" id="IPR053924">
    <property type="entry name" value="RecX_HTH_2nd"/>
</dbReference>
<dbReference type="PANTHER" id="PTHR33602">
    <property type="entry name" value="REGULATORY PROTEIN RECX FAMILY PROTEIN"/>
    <property type="match status" value="1"/>
</dbReference>
<comment type="subcellular location">
    <subcellularLocation>
        <location evidence="1 5">Cytoplasm</location>
    </subcellularLocation>
</comment>
<evidence type="ECO:0000313" key="7">
    <source>
        <dbReference type="EMBL" id="RYC74848.1"/>
    </source>
</evidence>
<dbReference type="Gene3D" id="1.10.10.10">
    <property type="entry name" value="Winged helix-like DNA-binding domain superfamily/Winged helix DNA-binding domain"/>
    <property type="match status" value="2"/>
</dbReference>
<comment type="function">
    <text evidence="5">Modulates RecA activity.</text>
</comment>
<comment type="similarity">
    <text evidence="2 5">Belongs to the RecX family.</text>
</comment>
<gene>
    <name evidence="5 7" type="primary">recX</name>
    <name evidence="7" type="ORF">G3RUM_00397</name>
</gene>
<evidence type="ECO:0000256" key="2">
    <source>
        <dbReference type="ARBA" id="ARBA00009695"/>
    </source>
</evidence>
<evidence type="ECO:0000256" key="5">
    <source>
        <dbReference type="HAMAP-Rule" id="MF_01114"/>
    </source>
</evidence>
<evidence type="ECO:0000256" key="1">
    <source>
        <dbReference type="ARBA" id="ARBA00004496"/>
    </source>
</evidence>
<reference evidence="7 8" key="1">
    <citation type="journal article" date="2018" name="bioRxiv">
        <title>Evidence of independent acquisition and adaption of ultra-small bacteria to human hosts across the highly diverse yet reduced genomes of the phylum Saccharibacteria.</title>
        <authorList>
            <person name="McLean J.S."/>
            <person name="Bor B."/>
            <person name="To T.T."/>
            <person name="Liu Q."/>
            <person name="Kearns K.A."/>
            <person name="Solden L.M."/>
            <person name="Wrighton K.C."/>
            <person name="He X."/>
            <person name="Shi W."/>
        </authorList>
    </citation>
    <scope>NUCLEOTIDE SEQUENCE [LARGE SCALE GENOMIC DNA]</scope>
    <source>
        <strain evidence="7 8">TM7_G3_2_Rum_HOT_351B</strain>
    </source>
</reference>
<comment type="caution">
    <text evidence="7">The sequence shown here is derived from an EMBL/GenBank/DDBJ whole genome shotgun (WGS) entry which is preliminary data.</text>
</comment>
<dbReference type="InterPro" id="IPR036388">
    <property type="entry name" value="WH-like_DNA-bd_sf"/>
</dbReference>